<dbReference type="Proteomes" id="UP000501849">
    <property type="component" value="Chromosome"/>
</dbReference>
<organism evidence="1 2">
    <name type="scientific">Mycolicibacterium frederiksbergense</name>
    <dbReference type="NCBI Taxonomy" id="117567"/>
    <lineage>
        <taxon>Bacteria</taxon>
        <taxon>Bacillati</taxon>
        <taxon>Actinomycetota</taxon>
        <taxon>Actinomycetes</taxon>
        <taxon>Mycobacteriales</taxon>
        <taxon>Mycobacteriaceae</taxon>
        <taxon>Mycolicibacterium</taxon>
    </lineage>
</organism>
<dbReference type="KEGG" id="mfre:EXE63_11320"/>
<evidence type="ECO:0000313" key="2">
    <source>
        <dbReference type="Proteomes" id="UP000501849"/>
    </source>
</evidence>
<dbReference type="PANTHER" id="PTHR14139">
    <property type="entry name" value="CALSYNTENIN"/>
    <property type="match status" value="1"/>
</dbReference>
<reference evidence="1 2" key="1">
    <citation type="submission" date="2019-04" db="EMBL/GenBank/DDBJ databases">
        <title>Draft, Whole-Genome Sequence of the Anthracene-degrading Mycobacterium frederiksbergense LB501T, Isolated from a Polycyclic Aromatic Hydrocarbon (PAH)-Contaminated Soil.</title>
        <authorList>
            <person name="Augelletti F."/>
        </authorList>
    </citation>
    <scope>NUCLEOTIDE SEQUENCE [LARGE SCALE GENOMIC DNA]</scope>
    <source>
        <strain evidence="1 2">LB 501T</strain>
    </source>
</reference>
<sequence>MTAGQSTTVSPVVVIVNEPGELLDGATVTITLGGDPSDELTFTGSGGITGTYADGVLTLTGSATAAAYQTVLQSVSLSTDAAGLVGVRTIEFAVTDAGGQESLLPGITALTVVGVLNGAPTIVVTPVGAVTAGQSTTVSPVVVIVSEPGENLTGATVTITLGGDPLDELTFTGSGGITGTYADGVLTLTGSASAAAYQTVLQSVSFSTDAAGLVGVRTIEFSVVDAAGQESLLPGITALTVVGVLNGAPTIVTTPVGAVTAGQSTTVSPVVVIVNETGENLTGATVTITLGGDPSDELTFTASNGVTGSYADGVLTLTGSATAAAYQTVLQSVSFSTDAAGLVGVRTIEFSVVDAAGQESLLPGVTALTVVGGLNGAPTIVTTPVGAVTAGQSTTVSPIVVIVNEPGELLDGATVTITLGADPSDELTFTPSNGISGSYSNGVLTLTGSATAAAYQTVLQSVSFTTDVAGLVGVRTIEFAVTDAVGQESLLPGITALTVVAALNTAPTVLTLPAGVATAGQSSAVSPIVTIVNDPGQNLSGATVTITLGADPSDELTFTPSNGISGSYSNGVLTLTGSATAAAYQTVLQSVSFTTDVAGLVGVRTIEFAVTDAVGQESLLPGITALTVVAALNTAPTVLTLPAGVATAGQSSAVSPIVTIVNDPGQNLSGATVTITLGADPSDELTFTASNGVTGSYADGVLTLTGSASVAAYQTVLQSVSLSTDPAGLVGVRTIEFSVTDAAGLEALVPGVTAITVVAAVNVAPTVVALPVGVVTAGQSTTVSPIVTIVNDPGEDITGATVTISLGADPADELTFTASGGINGSYSNGVLTLTGGASSADYQTVLQSVSFSTDAAGLIGVRTIEFSVTDAAGQEALLPGVTALTVVAVANAAPTILTTPVGAVTAGQSMTVSPVVTIVNDPGQNLSGATVTIALGGDATDELTFTPSAGITGTYSNGVLTLTGDASTAAYQTVLQSVTFSTGAGALVGVRTIEFSVTDIQGATSLLPGATAVTVVGINLPPLVVTSIVGNLIYNSGSPAVTVDPLISVTDPTSSTLSSVTLAITVGHDTDDVLSYTQPANNPVTANFNSATGVLTLTGAGTPAQYEEALRAVKFFTPQVLLLGARTFTVLATDSGGLSSIPLLIALVILL</sequence>
<evidence type="ECO:0000313" key="1">
    <source>
        <dbReference type="EMBL" id="QIV81417.1"/>
    </source>
</evidence>
<dbReference type="RefSeq" id="WP_168142031.1">
    <property type="nucleotide sequence ID" value="NZ_CP038799.1"/>
</dbReference>
<keyword evidence="2" id="KW-1185">Reference proteome</keyword>
<protein>
    <submittedName>
        <fullName evidence="1">Uncharacterized protein</fullName>
    </submittedName>
</protein>
<dbReference type="EMBL" id="CP038799">
    <property type="protein sequence ID" value="QIV81417.1"/>
    <property type="molecule type" value="Genomic_DNA"/>
</dbReference>
<name>A0A6H0S5V0_9MYCO</name>
<dbReference type="PANTHER" id="PTHR14139:SF2">
    <property type="entry name" value="CALSYNTENIN-1"/>
    <property type="match status" value="1"/>
</dbReference>
<dbReference type="AlphaFoldDB" id="A0A6H0S5V0"/>
<accession>A0A6H0S5V0</accession>
<proteinExistence type="predicted"/>
<gene>
    <name evidence="1" type="ORF">EXE63_11320</name>
</gene>